<dbReference type="PRINTS" id="PR00114">
    <property type="entry name" value="STPHPHTASE"/>
</dbReference>
<dbReference type="GO" id="GO:0016491">
    <property type="term" value="F:oxidoreductase activity"/>
    <property type="evidence" value="ECO:0007669"/>
    <property type="project" value="UniProtKB-KW"/>
</dbReference>
<dbReference type="CDD" id="cd00144">
    <property type="entry name" value="MPP_PPP_family"/>
    <property type="match status" value="1"/>
</dbReference>
<dbReference type="InterPro" id="IPR004843">
    <property type="entry name" value="Calcineurin-like_PHP"/>
</dbReference>
<dbReference type="InterPro" id="IPR006186">
    <property type="entry name" value="Ser/Thr-sp_prot-phosphatase"/>
</dbReference>
<protein>
    <recommendedName>
        <fullName evidence="2">protein-serine/threonine phosphatase</fullName>
        <ecNumber evidence="2">3.1.3.16</ecNumber>
    </recommendedName>
</protein>
<dbReference type="SUPFAM" id="SSF51197">
    <property type="entry name" value="Clavaminate synthase-like"/>
    <property type="match status" value="1"/>
</dbReference>
<evidence type="ECO:0000313" key="11">
    <source>
        <dbReference type="EMBL" id="OLQ03831.1"/>
    </source>
</evidence>
<keyword evidence="7" id="KW-0464">Manganese</keyword>
<evidence type="ECO:0000256" key="1">
    <source>
        <dbReference type="ARBA" id="ARBA00001936"/>
    </source>
</evidence>
<evidence type="ECO:0000256" key="7">
    <source>
        <dbReference type="ARBA" id="ARBA00023211"/>
    </source>
</evidence>
<keyword evidence="5" id="KW-0904">Protein phosphatase</keyword>
<gene>
    <name evidence="11" type="primary">C27B7.6</name>
    <name evidence="11" type="ORF">AK812_SmicGene13162</name>
</gene>
<evidence type="ECO:0000256" key="6">
    <source>
        <dbReference type="ARBA" id="ARBA00023002"/>
    </source>
</evidence>
<evidence type="ECO:0000256" key="8">
    <source>
        <dbReference type="ARBA" id="ARBA00047761"/>
    </source>
</evidence>
<dbReference type="InterPro" id="IPR029052">
    <property type="entry name" value="Metallo-depent_PP-like"/>
</dbReference>
<dbReference type="GO" id="GO:0005634">
    <property type="term" value="C:nucleus"/>
    <property type="evidence" value="ECO:0007669"/>
    <property type="project" value="TreeGrafter"/>
</dbReference>
<dbReference type="Proteomes" id="UP000186817">
    <property type="component" value="Unassembled WGS sequence"/>
</dbReference>
<dbReference type="Pfam" id="PF00149">
    <property type="entry name" value="Metallophos"/>
    <property type="match status" value="1"/>
</dbReference>
<dbReference type="EC" id="3.1.3.16" evidence="2"/>
<keyword evidence="3" id="KW-0479">Metal-binding</keyword>
<dbReference type="InterPro" id="IPR042098">
    <property type="entry name" value="TauD-like_sf"/>
</dbReference>
<evidence type="ECO:0000256" key="2">
    <source>
        <dbReference type="ARBA" id="ARBA00013081"/>
    </source>
</evidence>
<dbReference type="Gene3D" id="3.60.130.10">
    <property type="entry name" value="Clavaminate synthase-like"/>
    <property type="match status" value="1"/>
</dbReference>
<dbReference type="InterPro" id="IPR050341">
    <property type="entry name" value="PP1_catalytic_subunit"/>
</dbReference>
<feature type="domain" description="Serine/threonine specific protein phosphatases" evidence="10">
    <location>
        <begin position="763"/>
        <end position="949"/>
    </location>
</feature>
<evidence type="ECO:0000313" key="12">
    <source>
        <dbReference type="Proteomes" id="UP000186817"/>
    </source>
</evidence>
<dbReference type="InterPro" id="IPR003819">
    <property type="entry name" value="TauD/TfdA-like"/>
</dbReference>
<dbReference type="GO" id="GO:0004722">
    <property type="term" value="F:protein serine/threonine phosphatase activity"/>
    <property type="evidence" value="ECO:0007669"/>
    <property type="project" value="UniProtKB-EC"/>
</dbReference>
<evidence type="ECO:0000256" key="3">
    <source>
        <dbReference type="ARBA" id="ARBA00022723"/>
    </source>
</evidence>
<sequence>MIPNTIAKKCSLVRGMGAAHRLACTPYQSAAQAMATYPTSKSASSSQEVIARVKDFAVNAAEETYSAAMLQSSAPFGATARSAPSLAPRSGLAMGRCSVRASTSPRSVLGATRGMKIATARPVNDGKQVDIEFADESAYRFHTAWIKDSHPSLIGSDFYRKSAQTLFESDQYTVDTAAPSSDGSKLQVHFKNGIPGNAVTEEYVSTWLHAFAPYVGQPLNDSEAARSSNAGLPGTGSLLEDLYRKRKPWDSTLDMPRFDGQQMLKDEDMQIEFLERMMDPGVALVENIGKPDSFDHVDCGKPLEDFVAQVVGRLNQHPVRATRFGVIHTQARGEQAGADYDHKNPLSMHTDHSVYHGTPGYLQFMYQARGSVRSKVVDGLMVAEYLRKNHPEDYELLTKVNLTHSSRNNIYAKSGVYRRDARDANDAEGFTFELVHTHPVLTLDKDGLLEKVVQSETKRGVSALPYDVYDRYMQAYKRWTALLEEPRFKRSFDWPEHSMIVMNNWRILHSRAEVDPGVQRTMVFAYVMKTIYENRHRLLKQRQAERKNPEINDKWLCRLPNQILSALVWLLSAFVPSAFARLLDAQALQSLRGAGRAQNRTKVLRKRRRFAPESPAERLLWTLGCELWSAGRDMALAGGSVAKGEIGAAPPEFLSGPTGTTSHLPTVLGQGGSALQEAGGALMDGSWHRAWRRLEVARSCHICLKLLMLLALACAASIGHVHSIRSALSTSTYDLKRSAALYVQSMEQTALTKIDRYSEVPGMNSGDITAFLRAFEREVLEPELYAERYSRMVTAKQATVVLGDLHGQLFNLLAFLLDLHTHVNIKSLSLHPASKLLICDPKIQYVFMGDYVDRGERSVEIVMLLFAYKALCPSGIILLQGNHEQAATNEYYGFSKEVEYKLDRVWRMANPQSYGRYGQHSMHSAQSPLWSQFNSVFSKLPFVAVLPGVSWPLTGASPQVL</sequence>
<dbReference type="PANTHER" id="PTHR11668">
    <property type="entry name" value="SERINE/THREONINE PROTEIN PHOSPHATASE"/>
    <property type="match status" value="1"/>
</dbReference>
<dbReference type="EMBL" id="LSRX01000225">
    <property type="protein sequence ID" value="OLQ03831.1"/>
    <property type="molecule type" value="Genomic_DNA"/>
</dbReference>
<dbReference type="AlphaFoldDB" id="A0A1Q9E8T6"/>
<evidence type="ECO:0000259" key="10">
    <source>
        <dbReference type="SMART" id="SM00156"/>
    </source>
</evidence>
<comment type="catalytic activity">
    <reaction evidence="8">
        <text>O-phospho-L-seryl-[protein] + H2O = L-seryl-[protein] + phosphate</text>
        <dbReference type="Rhea" id="RHEA:20629"/>
        <dbReference type="Rhea" id="RHEA-COMP:9863"/>
        <dbReference type="Rhea" id="RHEA-COMP:11604"/>
        <dbReference type="ChEBI" id="CHEBI:15377"/>
        <dbReference type="ChEBI" id="CHEBI:29999"/>
        <dbReference type="ChEBI" id="CHEBI:43474"/>
        <dbReference type="ChEBI" id="CHEBI:83421"/>
        <dbReference type="EC" id="3.1.3.16"/>
    </reaction>
</comment>
<evidence type="ECO:0000256" key="4">
    <source>
        <dbReference type="ARBA" id="ARBA00022801"/>
    </source>
</evidence>
<evidence type="ECO:0000256" key="5">
    <source>
        <dbReference type="ARBA" id="ARBA00022912"/>
    </source>
</evidence>
<keyword evidence="6" id="KW-0560">Oxidoreductase</keyword>
<comment type="cofactor">
    <cofactor evidence="1">
        <name>Mn(2+)</name>
        <dbReference type="ChEBI" id="CHEBI:29035"/>
    </cofactor>
</comment>
<comment type="catalytic activity">
    <reaction evidence="9">
        <text>O-phospho-L-threonyl-[protein] + H2O = L-threonyl-[protein] + phosphate</text>
        <dbReference type="Rhea" id="RHEA:47004"/>
        <dbReference type="Rhea" id="RHEA-COMP:11060"/>
        <dbReference type="Rhea" id="RHEA-COMP:11605"/>
        <dbReference type="ChEBI" id="CHEBI:15377"/>
        <dbReference type="ChEBI" id="CHEBI:30013"/>
        <dbReference type="ChEBI" id="CHEBI:43474"/>
        <dbReference type="ChEBI" id="CHEBI:61977"/>
        <dbReference type="EC" id="3.1.3.16"/>
    </reaction>
</comment>
<dbReference type="SUPFAM" id="SSF56300">
    <property type="entry name" value="Metallo-dependent phosphatases"/>
    <property type="match status" value="1"/>
</dbReference>
<organism evidence="11 12">
    <name type="scientific">Symbiodinium microadriaticum</name>
    <name type="common">Dinoflagellate</name>
    <name type="synonym">Zooxanthella microadriatica</name>
    <dbReference type="NCBI Taxonomy" id="2951"/>
    <lineage>
        <taxon>Eukaryota</taxon>
        <taxon>Sar</taxon>
        <taxon>Alveolata</taxon>
        <taxon>Dinophyceae</taxon>
        <taxon>Suessiales</taxon>
        <taxon>Symbiodiniaceae</taxon>
        <taxon>Symbiodinium</taxon>
    </lineage>
</organism>
<evidence type="ECO:0000256" key="9">
    <source>
        <dbReference type="ARBA" id="ARBA00048336"/>
    </source>
</evidence>
<dbReference type="PANTHER" id="PTHR11668:SF300">
    <property type="entry name" value="SERINE_THREONINE-PROTEIN PHOSPHATASE"/>
    <property type="match status" value="1"/>
</dbReference>
<proteinExistence type="predicted"/>
<accession>A0A1Q9E8T6</accession>
<name>A0A1Q9E8T6_SYMMI</name>
<comment type="caution">
    <text evidence="11">The sequence shown here is derived from an EMBL/GenBank/DDBJ whole genome shotgun (WGS) entry which is preliminary data.</text>
</comment>
<dbReference type="Gene3D" id="3.60.21.10">
    <property type="match status" value="1"/>
</dbReference>
<reference evidence="11 12" key="1">
    <citation type="submission" date="2016-02" db="EMBL/GenBank/DDBJ databases">
        <title>Genome analysis of coral dinoflagellate symbionts highlights evolutionary adaptations to a symbiotic lifestyle.</title>
        <authorList>
            <person name="Aranda M."/>
            <person name="Li Y."/>
            <person name="Liew Y.J."/>
            <person name="Baumgarten S."/>
            <person name="Simakov O."/>
            <person name="Wilson M."/>
            <person name="Piel J."/>
            <person name="Ashoor H."/>
            <person name="Bougouffa S."/>
            <person name="Bajic V.B."/>
            <person name="Ryu T."/>
            <person name="Ravasi T."/>
            <person name="Bayer T."/>
            <person name="Micklem G."/>
            <person name="Kim H."/>
            <person name="Bhak J."/>
            <person name="Lajeunesse T.C."/>
            <person name="Voolstra C.R."/>
        </authorList>
    </citation>
    <scope>NUCLEOTIDE SEQUENCE [LARGE SCALE GENOMIC DNA]</scope>
    <source>
        <strain evidence="11 12">CCMP2467</strain>
    </source>
</reference>
<dbReference type="SMART" id="SM00156">
    <property type="entry name" value="PP2Ac"/>
    <property type="match status" value="1"/>
</dbReference>
<keyword evidence="12" id="KW-1185">Reference proteome</keyword>
<dbReference type="GO" id="GO:0046872">
    <property type="term" value="F:metal ion binding"/>
    <property type="evidence" value="ECO:0007669"/>
    <property type="project" value="UniProtKB-KW"/>
</dbReference>
<dbReference type="Pfam" id="PF02668">
    <property type="entry name" value="TauD"/>
    <property type="match status" value="1"/>
</dbReference>
<keyword evidence="4" id="KW-0378">Hydrolase</keyword>
<dbReference type="OrthoDB" id="408743at2759"/>
<dbReference type="GO" id="GO:0005737">
    <property type="term" value="C:cytoplasm"/>
    <property type="evidence" value="ECO:0007669"/>
    <property type="project" value="TreeGrafter"/>
</dbReference>